<dbReference type="PANTHER" id="PTHR13126">
    <property type="entry name" value="CHAPERONE ATP11"/>
    <property type="match status" value="1"/>
</dbReference>
<evidence type="ECO:0000256" key="7">
    <source>
        <dbReference type="ARBA" id="ARBA00022989"/>
    </source>
</evidence>
<comment type="similarity">
    <text evidence="3">Belongs to the peroxisomal membrane protein PXMP2/4 family.</text>
</comment>
<name>T2MCF1_HYDVU</name>
<dbReference type="GO" id="GO:0005739">
    <property type="term" value="C:mitochondrion"/>
    <property type="evidence" value="ECO:0007669"/>
    <property type="project" value="UniProtKB-SubCell"/>
</dbReference>
<evidence type="ECO:0000256" key="10">
    <source>
        <dbReference type="SAM" id="Coils"/>
    </source>
</evidence>
<proteinExistence type="evidence at transcript level"/>
<evidence type="ECO:0000256" key="3">
    <source>
        <dbReference type="ARBA" id="ARBA00006824"/>
    </source>
</evidence>
<evidence type="ECO:0000256" key="9">
    <source>
        <dbReference type="ARBA" id="ARBA00023136"/>
    </source>
</evidence>
<keyword evidence="10" id="KW-0175">Coiled coil</keyword>
<reference evidence="11" key="1">
    <citation type="journal article" date="2013" name="Genome Biol. Evol.">
        <title>Punctuated emergences of genetic and phenotypic innovations in eumetazoan, bilaterian, euteleostome, and hominidae ancestors.</title>
        <authorList>
            <person name="Wenger Y."/>
            <person name="Galliot B."/>
        </authorList>
    </citation>
    <scope>NUCLEOTIDE SEQUENCE</scope>
    <source>
        <tissue evidence="11">Whole animals</tissue>
    </source>
</reference>
<feature type="non-terminal residue" evidence="11">
    <location>
        <position position="1"/>
    </location>
</feature>
<keyword evidence="6" id="KW-0809">Transit peptide</keyword>
<keyword evidence="9" id="KW-0472">Membrane</keyword>
<evidence type="ECO:0000256" key="5">
    <source>
        <dbReference type="ARBA" id="ARBA00022692"/>
    </source>
</evidence>
<keyword evidence="8" id="KW-0496">Mitochondrion</keyword>
<evidence type="ECO:0000256" key="6">
    <source>
        <dbReference type="ARBA" id="ARBA00022946"/>
    </source>
</evidence>
<comment type="similarity">
    <text evidence="4">Belongs to the ATP11 family.</text>
</comment>
<keyword evidence="5" id="KW-0812">Transmembrane</keyword>
<dbReference type="EMBL" id="HAAD01003370">
    <property type="protein sequence ID" value="CDG69602.1"/>
    <property type="molecule type" value="mRNA"/>
</dbReference>
<evidence type="ECO:0000313" key="11">
    <source>
        <dbReference type="EMBL" id="CDG69602.1"/>
    </source>
</evidence>
<protein>
    <submittedName>
        <fullName evidence="11">ATP synthase mitochondrial F1 complex assembly factor 1</fullName>
    </submittedName>
</protein>
<dbReference type="GO" id="GO:0016020">
    <property type="term" value="C:membrane"/>
    <property type="evidence" value="ECO:0007669"/>
    <property type="project" value="UniProtKB-SubCell"/>
</dbReference>
<organism evidence="11">
    <name type="scientific">Hydra vulgaris</name>
    <name type="common">Hydra</name>
    <name type="synonym">Hydra attenuata</name>
    <dbReference type="NCBI Taxonomy" id="6087"/>
    <lineage>
        <taxon>Eukaryota</taxon>
        <taxon>Metazoa</taxon>
        <taxon>Cnidaria</taxon>
        <taxon>Hydrozoa</taxon>
        <taxon>Hydroidolina</taxon>
        <taxon>Anthoathecata</taxon>
        <taxon>Aplanulata</taxon>
        <taxon>Hydridae</taxon>
        <taxon>Hydra</taxon>
    </lineage>
</organism>
<dbReference type="Pfam" id="PF04117">
    <property type="entry name" value="Mpv17_PMP22"/>
    <property type="match status" value="1"/>
</dbReference>
<dbReference type="AlphaFoldDB" id="T2MCF1"/>
<evidence type="ECO:0000256" key="1">
    <source>
        <dbReference type="ARBA" id="ARBA00004141"/>
    </source>
</evidence>
<dbReference type="InterPro" id="IPR007248">
    <property type="entry name" value="Mpv17_PMP22"/>
</dbReference>
<feature type="coiled-coil region" evidence="10">
    <location>
        <begin position="238"/>
        <end position="265"/>
    </location>
</feature>
<dbReference type="OrthoDB" id="430207at2759"/>
<evidence type="ECO:0000256" key="4">
    <source>
        <dbReference type="ARBA" id="ARBA00009116"/>
    </source>
</evidence>
<sequence>SFKMKSIVLRYTQALSKYPFATTMATTGTISCFGDLIAQQVIEQRGFHNHQMRRTLKLTCMGFFMVAPTLRCWYLTLDKLFKGNKVRVAIQKMILDQTLFAPFFIGNFLIVADALENKSIEQIINKLKSSYFQTLKMNWLIWPPVQIANFYYIPLEHRVLFSNMAALIWNTYLSWIDLMSIKYFVKYNRNFHLSLTCKSVKSEDNDQLTSNPYFEKYADKIKQVKESGIYTIKKEKQNLQVTKEAAKWSEQIQQLEMSLSKQQQQNAEKAGSKLPGQLDKLMKLNLLEDKSGEEIGKIWNAYFKSADNVTAVIPHTIFDHIMKRKKEYPIFLYPLPKSEGYEFVLSHFTNQNRCFFTSLINYQAHGDNAPWQLSLVYYTEFKESKGIVLMAGEFDVKCMNVLEVQCLVQLQQLFYGTDSPSRLKLLMQFNREPNSFRHMDLIKEMESSDMVVKM</sequence>
<accession>T2MCF1</accession>
<evidence type="ECO:0000256" key="2">
    <source>
        <dbReference type="ARBA" id="ARBA00004173"/>
    </source>
</evidence>
<evidence type="ECO:0000256" key="8">
    <source>
        <dbReference type="ARBA" id="ARBA00023128"/>
    </source>
</evidence>
<dbReference type="InterPro" id="IPR010591">
    <property type="entry name" value="ATP11"/>
</dbReference>
<dbReference type="GO" id="GO:0033615">
    <property type="term" value="P:mitochondrial proton-transporting ATP synthase complex assembly"/>
    <property type="evidence" value="ECO:0007669"/>
    <property type="project" value="TreeGrafter"/>
</dbReference>
<dbReference type="PANTHER" id="PTHR13126:SF0">
    <property type="entry name" value="ATP SYNTHASE MITOCHONDRIAL F1 COMPLEX ASSEMBLY FACTOR 1"/>
    <property type="match status" value="1"/>
</dbReference>
<dbReference type="Pfam" id="PF06644">
    <property type="entry name" value="ATP11"/>
    <property type="match status" value="1"/>
</dbReference>
<keyword evidence="7" id="KW-1133">Transmembrane helix</keyword>
<comment type="subcellular location">
    <subcellularLocation>
        <location evidence="1">Membrane</location>
        <topology evidence="1">Multi-pass membrane protein</topology>
    </subcellularLocation>
    <subcellularLocation>
        <location evidence="2">Mitochondrion</location>
    </subcellularLocation>
</comment>
<gene>
    <name evidence="11" type="primary">ATPAF1</name>
</gene>